<dbReference type="InterPro" id="IPR041364">
    <property type="entry name" value="Rbx-bd"/>
</dbReference>
<name>A0A0F9YW96_9ZZZZ</name>
<evidence type="ECO:0000256" key="6">
    <source>
        <dbReference type="ARBA" id="ARBA00022723"/>
    </source>
</evidence>
<dbReference type="InterPro" id="IPR024935">
    <property type="entry name" value="Rubredoxin_dom"/>
</dbReference>
<dbReference type="PANTHER" id="PTHR43429:SF3">
    <property type="entry name" value="NITRITE REDUCTASE [NAD(P)H]"/>
    <property type="match status" value="1"/>
</dbReference>
<keyword evidence="11" id="KW-0520">NAD</keyword>
<dbReference type="PANTHER" id="PTHR43429">
    <property type="entry name" value="PYRIDINE NUCLEOTIDE-DISULFIDE OXIDOREDUCTASE DOMAIN-CONTAINING"/>
    <property type="match status" value="1"/>
</dbReference>
<evidence type="ECO:0000256" key="4">
    <source>
        <dbReference type="ARBA" id="ARBA00022490"/>
    </source>
</evidence>
<accession>A0A0F9YW96</accession>
<evidence type="ECO:0000256" key="2">
    <source>
        <dbReference type="ARBA" id="ARBA00004496"/>
    </source>
</evidence>
<keyword evidence="4" id="KW-0963">Cytoplasm</keyword>
<dbReference type="Gene3D" id="2.20.28.10">
    <property type="match status" value="1"/>
</dbReference>
<evidence type="ECO:0000256" key="1">
    <source>
        <dbReference type="ARBA" id="ARBA00001974"/>
    </source>
</evidence>
<comment type="cofactor">
    <cofactor evidence="1">
        <name>FAD</name>
        <dbReference type="ChEBI" id="CHEBI:57692"/>
    </cofactor>
</comment>
<keyword evidence="10" id="KW-0408">Iron</keyword>
<dbReference type="PROSITE" id="PS00202">
    <property type="entry name" value="RUBREDOXIN"/>
    <property type="match status" value="1"/>
</dbReference>
<keyword evidence="8" id="KW-0249">Electron transport</keyword>
<dbReference type="InterPro" id="IPR018527">
    <property type="entry name" value="Rubredoxin_Fe_BS"/>
</dbReference>
<keyword evidence="6" id="KW-0479">Metal-binding</keyword>
<keyword evidence="7" id="KW-0274">FAD</keyword>
<dbReference type="InterPro" id="IPR036188">
    <property type="entry name" value="FAD/NAD-bd_sf"/>
</dbReference>
<sequence length="469" mass="51039">MTTVADQSYRRYLCIVCGFIYDEAHGDPDGGLPPGTRYEDIPDDWECPDCGVRKQDFVLLEALPSSSSETVISDNRADGLPNNTEQIVIVGGGMAAWALVENIRQRDLKVPIVVISRCSSDIYYKPQLSAAATKGQAPDELITSTGEHQANRLNVSLVARTRVLGIDRDQQRLITPRGGVPYRQLVLALGAQQPKPLLAGSAAQEVMQVNDLISYRQLRGKLDSQPKSRVVILGAGLIGCEFADDLSGAGHQVTLVDLAPRPLARLLPETLSLQLTEHFQHKGIAFINETTLTAVEKHENGHLSVTLTNGQHLETDVVVSALGLNPNIVLASQAGLEVQKGIVINAQLQTSDKHIFALGDCVEHKTKLLPYIKPLKAQASVLGGLLCGEPKRYEGKASTIIIKTPSYPIAVWPSQEQGEWVEQPTDEQGATFLHYSYSQNEQPRLTGFALAGNCTRHVNQYEAQMDGSA</sequence>
<dbReference type="EMBL" id="LAZR01000007">
    <property type="protein sequence ID" value="KKO09174.1"/>
    <property type="molecule type" value="Genomic_DNA"/>
</dbReference>
<dbReference type="PRINTS" id="PR00368">
    <property type="entry name" value="FADPNR"/>
</dbReference>
<dbReference type="AlphaFoldDB" id="A0A0F9YW96"/>
<dbReference type="InterPro" id="IPR024934">
    <property type="entry name" value="Rubredoxin-like_dom"/>
</dbReference>
<evidence type="ECO:0000256" key="10">
    <source>
        <dbReference type="ARBA" id="ARBA00023004"/>
    </source>
</evidence>
<evidence type="ECO:0000256" key="5">
    <source>
        <dbReference type="ARBA" id="ARBA00022630"/>
    </source>
</evidence>
<dbReference type="Gene3D" id="3.30.390.120">
    <property type="match status" value="1"/>
</dbReference>
<feature type="domain" description="Rubredoxin-like" evidence="12">
    <location>
        <begin position="9"/>
        <end position="60"/>
    </location>
</feature>
<dbReference type="Pfam" id="PF00301">
    <property type="entry name" value="Rubredoxin"/>
    <property type="match status" value="1"/>
</dbReference>
<dbReference type="Pfam" id="PF07992">
    <property type="entry name" value="Pyr_redox_2"/>
    <property type="match status" value="1"/>
</dbReference>
<dbReference type="GO" id="GO:0005737">
    <property type="term" value="C:cytoplasm"/>
    <property type="evidence" value="ECO:0007669"/>
    <property type="project" value="UniProtKB-SubCell"/>
</dbReference>
<proteinExistence type="predicted"/>
<dbReference type="CDD" id="cd00730">
    <property type="entry name" value="rubredoxin"/>
    <property type="match status" value="1"/>
</dbReference>
<evidence type="ECO:0000256" key="11">
    <source>
        <dbReference type="ARBA" id="ARBA00023027"/>
    </source>
</evidence>
<comment type="caution">
    <text evidence="13">The sequence shown here is derived from an EMBL/GenBank/DDBJ whole genome shotgun (WGS) entry which is preliminary data.</text>
</comment>
<dbReference type="GO" id="GO:0016491">
    <property type="term" value="F:oxidoreductase activity"/>
    <property type="evidence" value="ECO:0007669"/>
    <property type="project" value="UniProtKB-KW"/>
</dbReference>
<dbReference type="FunFam" id="2.20.28.10:FF:000001">
    <property type="entry name" value="Rubredoxin"/>
    <property type="match status" value="1"/>
</dbReference>
<gene>
    <name evidence="13" type="ORF">LCGC14_0035120</name>
</gene>
<reference evidence="13" key="1">
    <citation type="journal article" date="2015" name="Nature">
        <title>Complex archaea that bridge the gap between prokaryotes and eukaryotes.</title>
        <authorList>
            <person name="Spang A."/>
            <person name="Saw J.H."/>
            <person name="Jorgensen S.L."/>
            <person name="Zaremba-Niedzwiedzka K."/>
            <person name="Martijn J."/>
            <person name="Lind A.E."/>
            <person name="van Eijk R."/>
            <person name="Schleper C."/>
            <person name="Guy L."/>
            <person name="Ettema T.J."/>
        </authorList>
    </citation>
    <scope>NUCLEOTIDE SEQUENCE</scope>
</reference>
<dbReference type="InterPro" id="IPR050260">
    <property type="entry name" value="FAD-bd_OxRdtase"/>
</dbReference>
<protein>
    <recommendedName>
        <fullName evidence="12">Rubredoxin-like domain-containing protein</fullName>
    </recommendedName>
</protein>
<comment type="subcellular location">
    <subcellularLocation>
        <location evidence="2">Cytoplasm</location>
    </subcellularLocation>
</comment>
<evidence type="ECO:0000313" key="13">
    <source>
        <dbReference type="EMBL" id="KKO09174.1"/>
    </source>
</evidence>
<evidence type="ECO:0000256" key="3">
    <source>
        <dbReference type="ARBA" id="ARBA00022448"/>
    </source>
</evidence>
<dbReference type="PRINTS" id="PR00411">
    <property type="entry name" value="PNDRDTASEI"/>
</dbReference>
<dbReference type="Pfam" id="PF18113">
    <property type="entry name" value="Rbx_binding"/>
    <property type="match status" value="1"/>
</dbReference>
<keyword evidence="5" id="KW-0285">Flavoprotein</keyword>
<dbReference type="SUPFAM" id="SSF51905">
    <property type="entry name" value="FAD/NAD(P)-binding domain"/>
    <property type="match status" value="2"/>
</dbReference>
<keyword evidence="3" id="KW-0813">Transport</keyword>
<dbReference type="InterPro" id="IPR023753">
    <property type="entry name" value="FAD/NAD-binding_dom"/>
</dbReference>
<dbReference type="PRINTS" id="PR00163">
    <property type="entry name" value="RUBREDOXIN"/>
</dbReference>
<evidence type="ECO:0000256" key="8">
    <source>
        <dbReference type="ARBA" id="ARBA00022982"/>
    </source>
</evidence>
<dbReference type="Gene3D" id="3.50.50.60">
    <property type="entry name" value="FAD/NAD(P)-binding domain"/>
    <property type="match status" value="2"/>
</dbReference>
<keyword evidence="9" id="KW-0560">Oxidoreductase</keyword>
<dbReference type="GO" id="GO:0005506">
    <property type="term" value="F:iron ion binding"/>
    <property type="evidence" value="ECO:0007669"/>
    <property type="project" value="InterPro"/>
</dbReference>
<evidence type="ECO:0000256" key="9">
    <source>
        <dbReference type="ARBA" id="ARBA00023002"/>
    </source>
</evidence>
<dbReference type="PROSITE" id="PS50903">
    <property type="entry name" value="RUBREDOXIN_LIKE"/>
    <property type="match status" value="1"/>
</dbReference>
<evidence type="ECO:0000256" key="7">
    <source>
        <dbReference type="ARBA" id="ARBA00022827"/>
    </source>
</evidence>
<evidence type="ECO:0000259" key="12">
    <source>
        <dbReference type="PROSITE" id="PS50903"/>
    </source>
</evidence>
<dbReference type="SUPFAM" id="SSF57802">
    <property type="entry name" value="Rubredoxin-like"/>
    <property type="match status" value="1"/>
</dbReference>
<organism evidence="13">
    <name type="scientific">marine sediment metagenome</name>
    <dbReference type="NCBI Taxonomy" id="412755"/>
    <lineage>
        <taxon>unclassified sequences</taxon>
        <taxon>metagenomes</taxon>
        <taxon>ecological metagenomes</taxon>
    </lineage>
</organism>